<keyword evidence="2" id="KW-1185">Reference proteome</keyword>
<dbReference type="AlphaFoldDB" id="A0A4Y7SAJ4"/>
<accession>A0A4Y7SAJ4</accession>
<dbReference type="Proteomes" id="UP000298030">
    <property type="component" value="Unassembled WGS sequence"/>
</dbReference>
<name>A0A4Y7SAJ4_COPMI</name>
<dbReference type="EMBL" id="QPFP01000255">
    <property type="protein sequence ID" value="TEB18428.1"/>
    <property type="molecule type" value="Genomic_DNA"/>
</dbReference>
<sequence>MECGSRSSTMFTYVPHGQRALDFASPSYPRPCSPRAPLPLELPRIYAGSWIKILRTVMGTRSQRIAERTLNVHQQPARDSSIGRAVKVSYPYIYSSLSIRRVASAPPPPSTLSCSSRSFEHIHHPPLHPNNSYPLPGKKKPLFYYTRLTTSSNSGLLLR</sequence>
<protein>
    <submittedName>
        <fullName evidence="1">Uncharacterized protein</fullName>
    </submittedName>
</protein>
<comment type="caution">
    <text evidence="1">The sequence shown here is derived from an EMBL/GenBank/DDBJ whole genome shotgun (WGS) entry which is preliminary data.</text>
</comment>
<gene>
    <name evidence="1" type="ORF">FA13DRAFT_611058</name>
</gene>
<organism evidence="1 2">
    <name type="scientific">Coprinellus micaceus</name>
    <name type="common">Glistening ink-cap mushroom</name>
    <name type="synonym">Coprinus micaceus</name>
    <dbReference type="NCBI Taxonomy" id="71717"/>
    <lineage>
        <taxon>Eukaryota</taxon>
        <taxon>Fungi</taxon>
        <taxon>Dikarya</taxon>
        <taxon>Basidiomycota</taxon>
        <taxon>Agaricomycotina</taxon>
        <taxon>Agaricomycetes</taxon>
        <taxon>Agaricomycetidae</taxon>
        <taxon>Agaricales</taxon>
        <taxon>Agaricineae</taxon>
        <taxon>Psathyrellaceae</taxon>
        <taxon>Coprinellus</taxon>
    </lineage>
</organism>
<evidence type="ECO:0000313" key="2">
    <source>
        <dbReference type="Proteomes" id="UP000298030"/>
    </source>
</evidence>
<evidence type="ECO:0000313" key="1">
    <source>
        <dbReference type="EMBL" id="TEB18428.1"/>
    </source>
</evidence>
<reference evidence="1 2" key="1">
    <citation type="journal article" date="2019" name="Nat. Ecol. Evol.">
        <title>Megaphylogeny resolves global patterns of mushroom evolution.</title>
        <authorList>
            <person name="Varga T."/>
            <person name="Krizsan K."/>
            <person name="Foldi C."/>
            <person name="Dima B."/>
            <person name="Sanchez-Garcia M."/>
            <person name="Sanchez-Ramirez S."/>
            <person name="Szollosi G.J."/>
            <person name="Szarkandi J.G."/>
            <person name="Papp V."/>
            <person name="Albert L."/>
            <person name="Andreopoulos W."/>
            <person name="Angelini C."/>
            <person name="Antonin V."/>
            <person name="Barry K.W."/>
            <person name="Bougher N.L."/>
            <person name="Buchanan P."/>
            <person name="Buyck B."/>
            <person name="Bense V."/>
            <person name="Catcheside P."/>
            <person name="Chovatia M."/>
            <person name="Cooper J."/>
            <person name="Damon W."/>
            <person name="Desjardin D."/>
            <person name="Finy P."/>
            <person name="Geml J."/>
            <person name="Haridas S."/>
            <person name="Hughes K."/>
            <person name="Justo A."/>
            <person name="Karasinski D."/>
            <person name="Kautmanova I."/>
            <person name="Kiss B."/>
            <person name="Kocsube S."/>
            <person name="Kotiranta H."/>
            <person name="LaButti K.M."/>
            <person name="Lechner B.E."/>
            <person name="Liimatainen K."/>
            <person name="Lipzen A."/>
            <person name="Lukacs Z."/>
            <person name="Mihaltcheva S."/>
            <person name="Morgado L.N."/>
            <person name="Niskanen T."/>
            <person name="Noordeloos M.E."/>
            <person name="Ohm R.A."/>
            <person name="Ortiz-Santana B."/>
            <person name="Ovrebo C."/>
            <person name="Racz N."/>
            <person name="Riley R."/>
            <person name="Savchenko A."/>
            <person name="Shiryaev A."/>
            <person name="Soop K."/>
            <person name="Spirin V."/>
            <person name="Szebenyi C."/>
            <person name="Tomsovsky M."/>
            <person name="Tulloss R.E."/>
            <person name="Uehling J."/>
            <person name="Grigoriev I.V."/>
            <person name="Vagvolgyi C."/>
            <person name="Papp T."/>
            <person name="Martin F.M."/>
            <person name="Miettinen O."/>
            <person name="Hibbett D.S."/>
            <person name="Nagy L.G."/>
        </authorList>
    </citation>
    <scope>NUCLEOTIDE SEQUENCE [LARGE SCALE GENOMIC DNA]</scope>
    <source>
        <strain evidence="1 2">FP101781</strain>
    </source>
</reference>
<proteinExistence type="predicted"/>